<dbReference type="GO" id="GO:0019104">
    <property type="term" value="F:DNA N-glycosylase activity"/>
    <property type="evidence" value="ECO:0007669"/>
    <property type="project" value="UniProtKB-UniRule"/>
</dbReference>
<keyword evidence="5 12" id="KW-0378">Hydrolase</keyword>
<accession>A0A6C1U1A1</accession>
<feature type="domain" description="HhH-GPD" evidence="14">
    <location>
        <begin position="73"/>
        <end position="220"/>
    </location>
</feature>
<keyword evidence="2 12" id="KW-0004">4Fe-4S</keyword>
<keyword evidence="10 12" id="KW-0456">Lyase</keyword>
<dbReference type="HAMAP" id="MF_00942">
    <property type="entry name" value="Nth"/>
    <property type="match status" value="1"/>
</dbReference>
<evidence type="ECO:0000256" key="3">
    <source>
        <dbReference type="ARBA" id="ARBA00022723"/>
    </source>
</evidence>
<keyword evidence="7 12" id="KW-0411">Iron-sulfur</keyword>
<comment type="function">
    <text evidence="12">DNA repair enzyme that has both DNA N-glycosylase activity and AP-lyase activity. The DNA N-glycosylase activity releases various damaged pyrimidines from DNA by cleaving the N-glycosidic bond, leaving an AP (apurinic/apyrimidinic) site. The AP-lyase activity cleaves the phosphodiester bond 3' to the AP site by a beta-elimination, leaving a 3'-terminal unsaturated sugar and a product with a terminal 5'-phosphate.</text>
</comment>
<dbReference type="Pfam" id="PF00633">
    <property type="entry name" value="HHH"/>
    <property type="match status" value="1"/>
</dbReference>
<dbReference type="GO" id="GO:0006285">
    <property type="term" value="P:base-excision repair, AP site formation"/>
    <property type="evidence" value="ECO:0007669"/>
    <property type="project" value="TreeGrafter"/>
</dbReference>
<reference evidence="15 16" key="1">
    <citation type="submission" date="2018-12" db="EMBL/GenBank/DDBJ databases">
        <title>Corynebacterium sanguinis sp. nov., a clinically-associated and environmental corynebacterium.</title>
        <authorList>
            <person name="Gonzales-Siles L."/>
            <person name="Jaen-Luchoro D."/>
            <person name="Cardew S."/>
            <person name="Inganas E."/>
            <person name="Ohlen M."/>
            <person name="Jensie-Markopolous S."/>
            <person name="Pinyeiro-Iglesias B."/>
            <person name="Molin K."/>
            <person name="Skovbjerg S."/>
            <person name="Svensson-Stadler L."/>
            <person name="Funke G."/>
            <person name="Moore E.R.B."/>
        </authorList>
    </citation>
    <scope>NUCLEOTIDE SEQUENCE [LARGE SCALE GENOMIC DNA]</scope>
    <source>
        <strain evidence="15 16">58734</strain>
    </source>
</reference>
<keyword evidence="4 12" id="KW-0227">DNA damage</keyword>
<dbReference type="CDD" id="cd00056">
    <property type="entry name" value="ENDO3c"/>
    <property type="match status" value="1"/>
</dbReference>
<dbReference type="InterPro" id="IPR000445">
    <property type="entry name" value="HhH_motif"/>
</dbReference>
<comment type="caution">
    <text evidence="15">The sequence shown here is derived from an EMBL/GenBank/DDBJ whole genome shotgun (WGS) entry which is preliminary data.</text>
</comment>
<evidence type="ECO:0000256" key="8">
    <source>
        <dbReference type="ARBA" id="ARBA00023125"/>
    </source>
</evidence>
<evidence type="ECO:0000256" key="2">
    <source>
        <dbReference type="ARBA" id="ARBA00022485"/>
    </source>
</evidence>
<comment type="similarity">
    <text evidence="1 12">Belongs to the Nth/MutY family.</text>
</comment>
<protein>
    <recommendedName>
        <fullName evidence="12">Endonuclease III</fullName>
        <ecNumber evidence="12">4.2.99.18</ecNumber>
    </recommendedName>
    <alternativeName>
        <fullName evidence="12">DNA-(apurinic or apyrimidinic site) lyase</fullName>
    </alternativeName>
</protein>
<dbReference type="SUPFAM" id="SSF48150">
    <property type="entry name" value="DNA-glycosylase"/>
    <property type="match status" value="1"/>
</dbReference>
<dbReference type="PANTHER" id="PTHR10359">
    <property type="entry name" value="A/G-SPECIFIC ADENINE GLYCOSYLASE/ENDONUCLEASE III"/>
    <property type="match status" value="1"/>
</dbReference>
<name>A0A6C1U1A1_9CORY</name>
<dbReference type="OrthoDB" id="9800977at2"/>
<keyword evidence="11 12" id="KW-0326">Glycosidase</keyword>
<comment type="cofactor">
    <cofactor evidence="12">
        <name>[4Fe-4S] cluster</name>
        <dbReference type="ChEBI" id="CHEBI:49883"/>
    </cofactor>
    <text evidence="12">Binds 1 [4Fe-4S] cluster.</text>
</comment>
<dbReference type="NCBIfam" id="TIGR01083">
    <property type="entry name" value="nth"/>
    <property type="match status" value="1"/>
</dbReference>
<evidence type="ECO:0000259" key="14">
    <source>
        <dbReference type="SMART" id="SM00478"/>
    </source>
</evidence>
<feature type="binding site" evidence="12">
    <location>
        <position position="238"/>
    </location>
    <ligand>
        <name>[4Fe-4S] cluster</name>
        <dbReference type="ChEBI" id="CHEBI:49883"/>
    </ligand>
</feature>
<dbReference type="FunFam" id="1.10.1670.10:FF:000001">
    <property type="entry name" value="Endonuclease III"/>
    <property type="match status" value="1"/>
</dbReference>
<dbReference type="GO" id="GO:0046872">
    <property type="term" value="F:metal ion binding"/>
    <property type="evidence" value="ECO:0007669"/>
    <property type="project" value="UniProtKB-KW"/>
</dbReference>
<evidence type="ECO:0000313" key="16">
    <source>
        <dbReference type="Proteomes" id="UP000336646"/>
    </source>
</evidence>
<dbReference type="GO" id="GO:0051539">
    <property type="term" value="F:4 iron, 4 sulfur cluster binding"/>
    <property type="evidence" value="ECO:0007669"/>
    <property type="project" value="UniProtKB-UniRule"/>
</dbReference>
<evidence type="ECO:0000256" key="5">
    <source>
        <dbReference type="ARBA" id="ARBA00022801"/>
    </source>
</evidence>
<sequence length="276" mass="29738">MTGPTGSSHTAASLTPQRHRRPGSHPAAKGAETAIGRTRRARRINRTLAAVFPDAHAELDFTNPLELLVATVLSAQTTDVRVNQVTPALFARFPTPSAYALAKQEEVEEIIRPTGFYRAKAANLIGLGRTLVTDFGGEVPTALEDLVSLPGVGRKTAHVVRGNAFDMPGLTVDTHFQRLVHRLKLTEEKDPVAIEHAIAAVIEKKEWTMFSHRIIFHGRRVCHARTPACGACPLAFDCPSFGEGPTDPAQAAAKVTGPERDHILAFVGSGEGEAHE</sequence>
<dbReference type="EMBL" id="RXIR01000013">
    <property type="protein sequence ID" value="TVS28426.1"/>
    <property type="molecule type" value="Genomic_DNA"/>
</dbReference>
<feature type="binding site" evidence="12">
    <location>
        <position position="232"/>
    </location>
    <ligand>
        <name>[4Fe-4S] cluster</name>
        <dbReference type="ChEBI" id="CHEBI:49883"/>
    </ligand>
</feature>
<dbReference type="SMART" id="SM00525">
    <property type="entry name" value="FES"/>
    <property type="match status" value="1"/>
</dbReference>
<evidence type="ECO:0000256" key="11">
    <source>
        <dbReference type="ARBA" id="ARBA00023295"/>
    </source>
</evidence>
<dbReference type="GO" id="GO:0140078">
    <property type="term" value="F:class I DNA-(apurinic or apyrimidinic site) endonuclease activity"/>
    <property type="evidence" value="ECO:0007669"/>
    <property type="project" value="UniProtKB-EC"/>
</dbReference>
<feature type="compositionally biased region" description="Polar residues" evidence="13">
    <location>
        <begin position="1"/>
        <end position="16"/>
    </location>
</feature>
<dbReference type="GO" id="GO:0003677">
    <property type="term" value="F:DNA binding"/>
    <property type="evidence" value="ECO:0007669"/>
    <property type="project" value="UniProtKB-UniRule"/>
</dbReference>
<organism evidence="15 16">
    <name type="scientific">Corynebacterium sanguinis</name>
    <dbReference type="NCBI Taxonomy" id="2594913"/>
    <lineage>
        <taxon>Bacteria</taxon>
        <taxon>Bacillati</taxon>
        <taxon>Actinomycetota</taxon>
        <taxon>Actinomycetes</taxon>
        <taxon>Mycobacteriales</taxon>
        <taxon>Corynebacteriaceae</taxon>
        <taxon>Corynebacterium</taxon>
    </lineage>
</organism>
<dbReference type="FunFam" id="1.10.340.30:FF:000001">
    <property type="entry name" value="Endonuclease III"/>
    <property type="match status" value="1"/>
</dbReference>
<evidence type="ECO:0000313" key="15">
    <source>
        <dbReference type="EMBL" id="TVS28426.1"/>
    </source>
</evidence>
<keyword evidence="9 12" id="KW-0234">DNA repair</keyword>
<dbReference type="Pfam" id="PF00730">
    <property type="entry name" value="HhH-GPD"/>
    <property type="match status" value="1"/>
</dbReference>
<evidence type="ECO:0000256" key="1">
    <source>
        <dbReference type="ARBA" id="ARBA00008343"/>
    </source>
</evidence>
<keyword evidence="8 12" id="KW-0238">DNA-binding</keyword>
<dbReference type="Gene3D" id="1.10.1670.10">
    <property type="entry name" value="Helix-hairpin-Helix base-excision DNA repair enzymes (C-terminal)"/>
    <property type="match status" value="1"/>
</dbReference>
<dbReference type="Pfam" id="PF10576">
    <property type="entry name" value="EndIII_4Fe-2S"/>
    <property type="match status" value="1"/>
</dbReference>
<dbReference type="RefSeq" id="WP_144690946.1">
    <property type="nucleotide sequence ID" value="NZ_JALXKV010000017.1"/>
</dbReference>
<dbReference type="Gene3D" id="1.10.340.30">
    <property type="entry name" value="Hypothetical protein, domain 2"/>
    <property type="match status" value="1"/>
</dbReference>
<comment type="catalytic activity">
    <reaction evidence="12">
        <text>2'-deoxyribonucleotide-(2'-deoxyribose 5'-phosphate)-2'-deoxyribonucleotide-DNA = a 3'-end 2'-deoxyribonucleotide-(2,3-dehydro-2,3-deoxyribose 5'-phosphate)-DNA + a 5'-end 5'-phospho-2'-deoxyribonucleoside-DNA + H(+)</text>
        <dbReference type="Rhea" id="RHEA:66592"/>
        <dbReference type="Rhea" id="RHEA-COMP:13180"/>
        <dbReference type="Rhea" id="RHEA-COMP:16897"/>
        <dbReference type="Rhea" id="RHEA-COMP:17067"/>
        <dbReference type="ChEBI" id="CHEBI:15378"/>
        <dbReference type="ChEBI" id="CHEBI:136412"/>
        <dbReference type="ChEBI" id="CHEBI:157695"/>
        <dbReference type="ChEBI" id="CHEBI:167181"/>
        <dbReference type="EC" id="4.2.99.18"/>
    </reaction>
</comment>
<gene>
    <name evidence="12 15" type="primary">nth</name>
    <name evidence="15" type="ORF">EKI59_07155</name>
</gene>
<feature type="region of interest" description="Disordered" evidence="13">
    <location>
        <begin position="1"/>
        <end position="39"/>
    </location>
</feature>
<dbReference type="EC" id="4.2.99.18" evidence="12"/>
<evidence type="ECO:0000256" key="10">
    <source>
        <dbReference type="ARBA" id="ARBA00023239"/>
    </source>
</evidence>
<feature type="binding site" evidence="12">
    <location>
        <position position="229"/>
    </location>
    <ligand>
        <name>[4Fe-4S] cluster</name>
        <dbReference type="ChEBI" id="CHEBI:49883"/>
    </ligand>
</feature>
<dbReference type="InterPro" id="IPR023170">
    <property type="entry name" value="HhH_base_excis_C"/>
</dbReference>
<dbReference type="InterPro" id="IPR003265">
    <property type="entry name" value="HhH-GPD_domain"/>
</dbReference>
<evidence type="ECO:0000256" key="12">
    <source>
        <dbReference type="HAMAP-Rule" id="MF_00942"/>
    </source>
</evidence>
<dbReference type="Proteomes" id="UP000336646">
    <property type="component" value="Unassembled WGS sequence"/>
</dbReference>
<dbReference type="InterPro" id="IPR005759">
    <property type="entry name" value="Nth"/>
</dbReference>
<evidence type="ECO:0000256" key="4">
    <source>
        <dbReference type="ARBA" id="ARBA00022763"/>
    </source>
</evidence>
<keyword evidence="15" id="KW-0255">Endonuclease</keyword>
<feature type="binding site" evidence="12">
    <location>
        <position position="222"/>
    </location>
    <ligand>
        <name>[4Fe-4S] cluster</name>
        <dbReference type="ChEBI" id="CHEBI:49883"/>
    </ligand>
</feature>
<dbReference type="AlphaFoldDB" id="A0A6C1U1A1"/>
<evidence type="ECO:0000256" key="13">
    <source>
        <dbReference type="SAM" id="MobiDB-lite"/>
    </source>
</evidence>
<keyword evidence="3 12" id="KW-0479">Metal-binding</keyword>
<keyword evidence="6 12" id="KW-0408">Iron</keyword>
<evidence type="ECO:0000256" key="6">
    <source>
        <dbReference type="ARBA" id="ARBA00023004"/>
    </source>
</evidence>
<keyword evidence="15" id="KW-0540">Nuclease</keyword>
<dbReference type="InterPro" id="IPR003651">
    <property type="entry name" value="Endonuclease3_FeS-loop_motif"/>
</dbReference>
<dbReference type="InterPro" id="IPR011257">
    <property type="entry name" value="DNA_glycosylase"/>
</dbReference>
<evidence type="ECO:0000256" key="7">
    <source>
        <dbReference type="ARBA" id="ARBA00023014"/>
    </source>
</evidence>
<dbReference type="PANTHER" id="PTHR10359:SF18">
    <property type="entry name" value="ENDONUCLEASE III"/>
    <property type="match status" value="1"/>
</dbReference>
<evidence type="ECO:0000256" key="9">
    <source>
        <dbReference type="ARBA" id="ARBA00023204"/>
    </source>
</evidence>
<proteinExistence type="inferred from homology"/>
<dbReference type="SMART" id="SM00478">
    <property type="entry name" value="ENDO3c"/>
    <property type="match status" value="1"/>
</dbReference>